<dbReference type="HOGENOM" id="CLU_015161_1_0_1"/>
<dbReference type="OrthoDB" id="2943660at2759"/>
<evidence type="ECO:0000313" key="9">
    <source>
        <dbReference type="Proteomes" id="UP000053599"/>
    </source>
</evidence>
<keyword evidence="4" id="KW-0804">Transcription</keyword>
<gene>
    <name evidence="8" type="ORF">PV11_00494</name>
</gene>
<dbReference type="Pfam" id="PF04082">
    <property type="entry name" value="Fungal_trans"/>
    <property type="match status" value="1"/>
</dbReference>
<sequence length="641" mass="71670">MSWRETSVLFLHPSQSEMHLPSEQRHTGVKQPEGAPGYQGEGLLSTILITQSLTVWDSRIMEAVNTLVERQSAEGFPGDSSRPSTPLQSSPRLPEPRNVAQGQRLKFDEARRPYPPSDILQSLADHYQMWIADQPLPLLDVATLHTQVGRFSAGLLNAFLAVTVRFSKDGFYEGVNRKAVEFYKNSARNILFKQIAEPTGSLDVLQSFCLLCLSEIYDGKMVRAWMASSIAARAFICSNLAMADSGRVAARGTELSRCCWSLFILDRIHGSSLRTLPAISDTAILPEAPPSSKQPSFASTTGEATETRILDGRDDGIGSYALQLLTTWGRLMTYLKTIKQGKLEDAWSANSEYQKIKSEMSRFETIFPEVHRFKNAKFHERSSTDLSTHRSYWASWIFEQCLYHAIHCTLNHPFLHVARMHGQHRLRSPSFLQHAVDQTILHSTWMVQLLNLAEERSFLIFDPFIAHLASMVATAQFFLRFSKDESTAVRATRDFETLQRFVEGMAFTYPHLVHTNTKLSKLAQLAAPYNNSARPVQPPKVETALLWDLLDYAVSSSPNVSTGGPADDVELSVNTQFLLPMDQTTPRSAAGVVPSGHDAPLAFSPNFWDDSAFAFDMADFSNLPDMSTLTMPKDAWVNGLL</sequence>
<dbReference type="InterPro" id="IPR007219">
    <property type="entry name" value="XnlR_reg_dom"/>
</dbReference>
<name>A0A0D1ZD67_9EURO</name>
<evidence type="ECO:0000259" key="7">
    <source>
        <dbReference type="Pfam" id="PF04082"/>
    </source>
</evidence>
<dbReference type="CDD" id="cd12148">
    <property type="entry name" value="fungal_TF_MHR"/>
    <property type="match status" value="1"/>
</dbReference>
<proteinExistence type="predicted"/>
<dbReference type="AlphaFoldDB" id="A0A0D1ZD67"/>
<dbReference type="STRING" id="1016849.A0A0D1ZD67"/>
<feature type="compositionally biased region" description="Polar residues" evidence="6">
    <location>
        <begin position="81"/>
        <end position="91"/>
    </location>
</feature>
<accession>A0A0D1ZD67</accession>
<evidence type="ECO:0000256" key="3">
    <source>
        <dbReference type="ARBA" id="ARBA00023015"/>
    </source>
</evidence>
<dbReference type="EMBL" id="KN846951">
    <property type="protein sequence ID" value="KIV84728.1"/>
    <property type="molecule type" value="Genomic_DNA"/>
</dbReference>
<evidence type="ECO:0000256" key="1">
    <source>
        <dbReference type="ARBA" id="ARBA00004123"/>
    </source>
</evidence>
<organism evidence="8 9">
    <name type="scientific">Exophiala sideris</name>
    <dbReference type="NCBI Taxonomy" id="1016849"/>
    <lineage>
        <taxon>Eukaryota</taxon>
        <taxon>Fungi</taxon>
        <taxon>Dikarya</taxon>
        <taxon>Ascomycota</taxon>
        <taxon>Pezizomycotina</taxon>
        <taxon>Eurotiomycetes</taxon>
        <taxon>Chaetothyriomycetidae</taxon>
        <taxon>Chaetothyriales</taxon>
        <taxon>Herpotrichiellaceae</taxon>
        <taxon>Exophiala</taxon>
    </lineage>
</organism>
<keyword evidence="5" id="KW-0539">Nucleus</keyword>
<dbReference type="PANTHER" id="PTHR47338">
    <property type="entry name" value="ZN(II)2CYS6 TRANSCRIPTION FACTOR (EUROFUNG)-RELATED"/>
    <property type="match status" value="1"/>
</dbReference>
<dbReference type="InterPro" id="IPR050815">
    <property type="entry name" value="TF_fung"/>
</dbReference>
<dbReference type="GO" id="GO:0006351">
    <property type="term" value="P:DNA-templated transcription"/>
    <property type="evidence" value="ECO:0007669"/>
    <property type="project" value="InterPro"/>
</dbReference>
<dbReference type="GO" id="GO:0005634">
    <property type="term" value="C:nucleus"/>
    <property type="evidence" value="ECO:0007669"/>
    <property type="project" value="UniProtKB-SubCell"/>
</dbReference>
<evidence type="ECO:0000256" key="5">
    <source>
        <dbReference type="ARBA" id="ARBA00023242"/>
    </source>
</evidence>
<evidence type="ECO:0000256" key="4">
    <source>
        <dbReference type="ARBA" id="ARBA00023163"/>
    </source>
</evidence>
<feature type="domain" description="Xylanolytic transcriptional activator regulatory" evidence="7">
    <location>
        <begin position="142"/>
        <end position="293"/>
    </location>
</feature>
<dbReference type="GO" id="GO:0003677">
    <property type="term" value="F:DNA binding"/>
    <property type="evidence" value="ECO:0007669"/>
    <property type="project" value="InterPro"/>
</dbReference>
<keyword evidence="2" id="KW-0479">Metal-binding</keyword>
<keyword evidence="3" id="KW-0805">Transcription regulation</keyword>
<comment type="subcellular location">
    <subcellularLocation>
        <location evidence="1">Nucleus</location>
    </subcellularLocation>
</comment>
<feature type="region of interest" description="Disordered" evidence="6">
    <location>
        <begin position="71"/>
        <end position="100"/>
    </location>
</feature>
<protein>
    <recommendedName>
        <fullName evidence="7">Xylanolytic transcriptional activator regulatory domain-containing protein</fullName>
    </recommendedName>
</protein>
<dbReference type="GO" id="GO:0000981">
    <property type="term" value="F:DNA-binding transcription factor activity, RNA polymerase II-specific"/>
    <property type="evidence" value="ECO:0007669"/>
    <property type="project" value="InterPro"/>
</dbReference>
<dbReference type="PANTHER" id="PTHR47338:SF9">
    <property type="entry name" value="ZN(II)2CYS6 TRANSCRIPTION FACTOR (EUROFUNG)"/>
    <property type="match status" value="1"/>
</dbReference>
<evidence type="ECO:0000313" key="8">
    <source>
        <dbReference type="EMBL" id="KIV84728.1"/>
    </source>
</evidence>
<evidence type="ECO:0000256" key="2">
    <source>
        <dbReference type="ARBA" id="ARBA00022723"/>
    </source>
</evidence>
<reference evidence="8 9" key="1">
    <citation type="submission" date="2015-01" db="EMBL/GenBank/DDBJ databases">
        <title>The Genome Sequence of Exophiala sideris CBS121828.</title>
        <authorList>
            <consortium name="The Broad Institute Genomics Platform"/>
            <person name="Cuomo C."/>
            <person name="de Hoog S."/>
            <person name="Gorbushina A."/>
            <person name="Stielow B."/>
            <person name="Teixiera M."/>
            <person name="Abouelleil A."/>
            <person name="Chapman S.B."/>
            <person name="Priest M."/>
            <person name="Young S.K."/>
            <person name="Wortman J."/>
            <person name="Nusbaum C."/>
            <person name="Birren B."/>
        </authorList>
    </citation>
    <scope>NUCLEOTIDE SEQUENCE [LARGE SCALE GENOMIC DNA]</scope>
    <source>
        <strain evidence="8 9">CBS 121828</strain>
    </source>
</reference>
<feature type="region of interest" description="Disordered" evidence="6">
    <location>
        <begin position="14"/>
        <end position="37"/>
    </location>
</feature>
<evidence type="ECO:0000256" key="6">
    <source>
        <dbReference type="SAM" id="MobiDB-lite"/>
    </source>
</evidence>
<dbReference type="Proteomes" id="UP000053599">
    <property type="component" value="Unassembled WGS sequence"/>
</dbReference>
<dbReference type="GO" id="GO:0008270">
    <property type="term" value="F:zinc ion binding"/>
    <property type="evidence" value="ECO:0007669"/>
    <property type="project" value="InterPro"/>
</dbReference>